<evidence type="ECO:0000313" key="3">
    <source>
        <dbReference type="Proteomes" id="UP000748752"/>
    </source>
</evidence>
<dbReference type="PANTHER" id="PTHR42923">
    <property type="entry name" value="PROTOPORPHYRINOGEN OXIDASE"/>
    <property type="match status" value="1"/>
</dbReference>
<gene>
    <name evidence="2" type="ORF">CKO31_11490</name>
</gene>
<dbReference type="InterPro" id="IPR050464">
    <property type="entry name" value="Zeta_carotene_desat/Oxidored"/>
</dbReference>
<dbReference type="Gene3D" id="3.50.50.60">
    <property type="entry name" value="FAD/NAD(P)-binding domain"/>
    <property type="match status" value="2"/>
</dbReference>
<dbReference type="EMBL" id="NRRV01000024">
    <property type="protein sequence ID" value="MBK1631351.1"/>
    <property type="molecule type" value="Genomic_DNA"/>
</dbReference>
<dbReference type="InterPro" id="IPR036188">
    <property type="entry name" value="FAD/NAD-bd_sf"/>
</dbReference>
<name>A0ABS1CHF1_9GAMM</name>
<proteinExistence type="predicted"/>
<comment type="caution">
    <text evidence="2">The sequence shown here is derived from an EMBL/GenBank/DDBJ whole genome shotgun (WGS) entry which is preliminary data.</text>
</comment>
<dbReference type="InterPro" id="IPR002937">
    <property type="entry name" value="Amino_oxidase"/>
</dbReference>
<keyword evidence="3" id="KW-1185">Reference proteome</keyword>
<dbReference type="Pfam" id="PF01593">
    <property type="entry name" value="Amino_oxidase"/>
    <property type="match status" value="1"/>
</dbReference>
<reference evidence="2 3" key="1">
    <citation type="journal article" date="2020" name="Microorganisms">
        <title>Osmotic Adaptation and Compatible Solute Biosynthesis of Phototrophic Bacteria as Revealed from Genome Analyses.</title>
        <authorList>
            <person name="Imhoff J.F."/>
            <person name="Rahn T."/>
            <person name="Kunzel S."/>
            <person name="Keller A."/>
            <person name="Neulinger S.C."/>
        </authorList>
    </citation>
    <scope>NUCLEOTIDE SEQUENCE [LARGE SCALE GENOMIC DNA]</scope>
    <source>
        <strain evidence="2 3">DSM 6210</strain>
    </source>
</reference>
<sequence length="411" mass="44211">MSQQPSHIVIGAGISGLSAAHYAARSGQDVRVLEADAREGGCMHTHAFPELGGYWVEAGSHSCFNSYGNLLGIMEQLGILGRATAKAKQSYKLWREGEHKSILSALHPVELVRSLPKLFGADKTGASVREYYGKGLGEKNYRDLFGPAFRSVICQPPDEFPAEALFRKKPRRKDVLRSFTMPEGLSEIPQRIARTPGVTLTTNAIATAIERDGEGFAVTCADGTRHRADWLTLAVPPDVAATLLTDNAAEAAAIIAGIGMAEINTQLLVLDKADLGVDALAGFISVDGAFLSAVSRDFLEHPQLRGFAFHFPGDALDEQARIEAACRALNASPERVRAAAFVRNRLPALRKGHFDQIAALDRALAGGRVGITGNWFLGVSIEDCVTRSRSEHERRFGALTETLEEAPAAAA</sequence>
<evidence type="ECO:0000259" key="1">
    <source>
        <dbReference type="Pfam" id="PF01593"/>
    </source>
</evidence>
<organism evidence="2 3">
    <name type="scientific">Thiohalocapsa halophila</name>
    <dbReference type="NCBI Taxonomy" id="69359"/>
    <lineage>
        <taxon>Bacteria</taxon>
        <taxon>Pseudomonadati</taxon>
        <taxon>Pseudomonadota</taxon>
        <taxon>Gammaproteobacteria</taxon>
        <taxon>Chromatiales</taxon>
        <taxon>Chromatiaceae</taxon>
        <taxon>Thiohalocapsa</taxon>
    </lineage>
</organism>
<dbReference type="RefSeq" id="WP_200237429.1">
    <property type="nucleotide sequence ID" value="NZ_NRRV01000024.1"/>
</dbReference>
<feature type="domain" description="Amine oxidase" evidence="1">
    <location>
        <begin position="14"/>
        <end position="265"/>
    </location>
</feature>
<dbReference type="Gene3D" id="3.90.660.20">
    <property type="entry name" value="Protoporphyrinogen oxidase, mitochondrial, domain 2"/>
    <property type="match status" value="1"/>
</dbReference>
<evidence type="ECO:0000313" key="2">
    <source>
        <dbReference type="EMBL" id="MBK1631351.1"/>
    </source>
</evidence>
<protein>
    <submittedName>
        <fullName evidence="2">Amine oxidase</fullName>
    </submittedName>
</protein>
<dbReference type="Gene3D" id="1.10.3110.10">
    <property type="entry name" value="protoporphyrinogen ix oxidase, domain 3"/>
    <property type="match status" value="1"/>
</dbReference>
<dbReference type="SUPFAM" id="SSF51905">
    <property type="entry name" value="FAD/NAD(P)-binding domain"/>
    <property type="match status" value="1"/>
</dbReference>
<dbReference type="Proteomes" id="UP000748752">
    <property type="component" value="Unassembled WGS sequence"/>
</dbReference>
<accession>A0ABS1CHF1</accession>